<dbReference type="Proteomes" id="UP001234297">
    <property type="component" value="Chromosome 9"/>
</dbReference>
<name>A0ACC2KGM5_PERAE</name>
<proteinExistence type="predicted"/>
<keyword evidence="2" id="KW-1185">Reference proteome</keyword>
<reference evidence="1 2" key="1">
    <citation type="journal article" date="2022" name="Hortic Res">
        <title>A haplotype resolved chromosomal level avocado genome allows analysis of novel avocado genes.</title>
        <authorList>
            <person name="Nath O."/>
            <person name="Fletcher S.J."/>
            <person name="Hayward A."/>
            <person name="Shaw L.M."/>
            <person name="Masouleh A.K."/>
            <person name="Furtado A."/>
            <person name="Henry R.J."/>
            <person name="Mitter N."/>
        </authorList>
    </citation>
    <scope>NUCLEOTIDE SEQUENCE [LARGE SCALE GENOMIC DNA]</scope>
    <source>
        <strain evidence="2">cv. Hass</strain>
    </source>
</reference>
<evidence type="ECO:0000313" key="1">
    <source>
        <dbReference type="EMBL" id="KAJ8620300.1"/>
    </source>
</evidence>
<protein>
    <submittedName>
        <fullName evidence="1">Uncharacterized protein</fullName>
    </submittedName>
</protein>
<gene>
    <name evidence="1" type="ORF">MRB53_028829</name>
</gene>
<organism evidence="1 2">
    <name type="scientific">Persea americana</name>
    <name type="common">Avocado</name>
    <dbReference type="NCBI Taxonomy" id="3435"/>
    <lineage>
        <taxon>Eukaryota</taxon>
        <taxon>Viridiplantae</taxon>
        <taxon>Streptophyta</taxon>
        <taxon>Embryophyta</taxon>
        <taxon>Tracheophyta</taxon>
        <taxon>Spermatophyta</taxon>
        <taxon>Magnoliopsida</taxon>
        <taxon>Magnoliidae</taxon>
        <taxon>Laurales</taxon>
        <taxon>Lauraceae</taxon>
        <taxon>Persea</taxon>
    </lineage>
</organism>
<comment type="caution">
    <text evidence="1">The sequence shown here is derived from an EMBL/GenBank/DDBJ whole genome shotgun (WGS) entry which is preliminary data.</text>
</comment>
<sequence length="191" mass="20701">MGGGECDVVRLWGGIKLPLVGFGTATFPYNGERISQAIGIALEVRWDGTSSVPLPKRVSPWKIEPALTLPVRLSPSQIPTAKRPCGSVVPSLGSSVITGEALLSDLFAHAPFCNIVASSLSTTDRDERQERNTSNFNFPVAATNALSIDAYSPSIDYSEVFNSFDNVQVFSIFFNEIFTTKKASYGIRCVF</sequence>
<accession>A0ACC2KGM5</accession>
<dbReference type="EMBL" id="CM056817">
    <property type="protein sequence ID" value="KAJ8620300.1"/>
    <property type="molecule type" value="Genomic_DNA"/>
</dbReference>
<evidence type="ECO:0000313" key="2">
    <source>
        <dbReference type="Proteomes" id="UP001234297"/>
    </source>
</evidence>